<organism evidence="1 2">
    <name type="scientific">Acerihabitans arboris</name>
    <dbReference type="NCBI Taxonomy" id="2691583"/>
    <lineage>
        <taxon>Bacteria</taxon>
        <taxon>Pseudomonadati</taxon>
        <taxon>Pseudomonadota</taxon>
        <taxon>Gammaproteobacteria</taxon>
        <taxon>Enterobacterales</taxon>
        <taxon>Pectobacteriaceae</taxon>
        <taxon>Acerihabitans</taxon>
    </lineage>
</organism>
<gene>
    <name evidence="1" type="ORF">GRH90_23055</name>
</gene>
<comment type="caution">
    <text evidence="1">The sequence shown here is derived from an EMBL/GenBank/DDBJ whole genome shotgun (WGS) entry which is preliminary data.</text>
</comment>
<protein>
    <submittedName>
        <fullName evidence="1">Uncharacterized protein</fullName>
    </submittedName>
</protein>
<keyword evidence="2" id="KW-1185">Reference proteome</keyword>
<proteinExistence type="predicted"/>
<sequence length="255" mass="28085">MKNNMQYNTGDYYVDNSGRNYHLLSETDSTSSSQISISTMLKENEIKTPGHQSVFCRLTQRMVAMLVNVGNYFQHGFQKISGGARSNIYPAMNSMTPLLDAHSSERAKHIMNNFRIHLSSYEGKIYGIEELVYFITLAIIQLAQSHSDKIADSRARKSACDILANDYDHPGLGLLKYIDDHCQEQKDDACKLVVLAVQIGCMARSHTLCKESDKPLNNMASLWGNLLASAATEGANVPDTGSANGGLDSVNQPSV</sequence>
<dbReference type="Proteomes" id="UP000461443">
    <property type="component" value="Unassembled WGS sequence"/>
</dbReference>
<evidence type="ECO:0000313" key="1">
    <source>
        <dbReference type="EMBL" id="NDL65617.1"/>
    </source>
</evidence>
<reference evidence="1 2" key="1">
    <citation type="submission" date="2019-12" db="EMBL/GenBank/DDBJ databases">
        <authorList>
            <person name="Lee S.D."/>
        </authorList>
    </citation>
    <scope>NUCLEOTIDE SEQUENCE [LARGE SCALE GENOMIC DNA]</scope>
    <source>
        <strain evidence="1 2">SAP-6</strain>
    </source>
</reference>
<evidence type="ECO:0000313" key="2">
    <source>
        <dbReference type="Proteomes" id="UP000461443"/>
    </source>
</evidence>
<accession>A0A845SR84</accession>
<dbReference type="EMBL" id="WUBS01000020">
    <property type="protein sequence ID" value="NDL65617.1"/>
    <property type="molecule type" value="Genomic_DNA"/>
</dbReference>
<dbReference type="AlphaFoldDB" id="A0A845SR84"/>
<reference evidence="1 2" key="2">
    <citation type="submission" date="2020-02" db="EMBL/GenBank/DDBJ databases">
        <title>The new genus of Enterobacteriales.</title>
        <authorList>
            <person name="Kim I.S."/>
        </authorList>
    </citation>
    <scope>NUCLEOTIDE SEQUENCE [LARGE SCALE GENOMIC DNA]</scope>
    <source>
        <strain evidence="1 2">SAP-6</strain>
    </source>
</reference>
<name>A0A845SR84_9GAMM</name>
<dbReference type="RefSeq" id="WP_162368329.1">
    <property type="nucleotide sequence ID" value="NZ_WUBS01000020.1"/>
</dbReference>